<dbReference type="Pfam" id="PF00001">
    <property type="entry name" value="7tm_1"/>
    <property type="match status" value="1"/>
</dbReference>
<dbReference type="InterPro" id="IPR000276">
    <property type="entry name" value="GPCR_Rhodpsn"/>
</dbReference>
<feature type="transmembrane region" description="Helical" evidence="9">
    <location>
        <begin position="186"/>
        <end position="211"/>
    </location>
</feature>
<dbReference type="EnsemblMetazoa" id="XM_021040494.2">
    <property type="protein sequence ID" value="XP_020896153.1"/>
    <property type="gene ID" value="LOC110235067"/>
</dbReference>
<dbReference type="PRINTS" id="PR00237">
    <property type="entry name" value="GPCRRHODOPSN"/>
</dbReference>
<organism evidence="11 12">
    <name type="scientific">Exaiptasia diaphana</name>
    <name type="common">Tropical sea anemone</name>
    <name type="synonym">Aiptasia pulchella</name>
    <dbReference type="NCBI Taxonomy" id="2652724"/>
    <lineage>
        <taxon>Eukaryota</taxon>
        <taxon>Metazoa</taxon>
        <taxon>Cnidaria</taxon>
        <taxon>Anthozoa</taxon>
        <taxon>Hexacorallia</taxon>
        <taxon>Actiniaria</taxon>
        <taxon>Aiptasiidae</taxon>
        <taxon>Exaiptasia</taxon>
    </lineage>
</organism>
<feature type="transmembrane region" description="Helical" evidence="9">
    <location>
        <begin position="22"/>
        <end position="50"/>
    </location>
</feature>
<dbReference type="Proteomes" id="UP000887567">
    <property type="component" value="Unplaced"/>
</dbReference>
<evidence type="ECO:0000259" key="10">
    <source>
        <dbReference type="PROSITE" id="PS50262"/>
    </source>
</evidence>
<reference evidence="11" key="1">
    <citation type="submission" date="2022-11" db="UniProtKB">
        <authorList>
            <consortium name="EnsemblMetazoa"/>
        </authorList>
    </citation>
    <scope>IDENTIFICATION</scope>
</reference>
<evidence type="ECO:0000256" key="8">
    <source>
        <dbReference type="RuleBase" id="RU000688"/>
    </source>
</evidence>
<feature type="transmembrane region" description="Helical" evidence="9">
    <location>
        <begin position="62"/>
        <end position="81"/>
    </location>
</feature>
<dbReference type="Gene3D" id="1.20.1070.10">
    <property type="entry name" value="Rhodopsin 7-helix transmembrane proteins"/>
    <property type="match status" value="1"/>
</dbReference>
<evidence type="ECO:0000256" key="2">
    <source>
        <dbReference type="ARBA" id="ARBA00022692"/>
    </source>
</evidence>
<dbReference type="OrthoDB" id="10592969at2759"/>
<keyword evidence="2 8" id="KW-0812">Transmembrane</keyword>
<comment type="similarity">
    <text evidence="8">Belongs to the G-protein coupled receptor 1 family.</text>
</comment>
<evidence type="ECO:0000256" key="3">
    <source>
        <dbReference type="ARBA" id="ARBA00022989"/>
    </source>
</evidence>
<evidence type="ECO:0000256" key="7">
    <source>
        <dbReference type="ARBA" id="ARBA00023224"/>
    </source>
</evidence>
<dbReference type="KEGG" id="epa:110235067"/>
<dbReference type="GO" id="GO:0004930">
    <property type="term" value="F:G protein-coupled receptor activity"/>
    <property type="evidence" value="ECO:0007669"/>
    <property type="project" value="UniProtKB-KW"/>
</dbReference>
<evidence type="ECO:0000256" key="6">
    <source>
        <dbReference type="ARBA" id="ARBA00023170"/>
    </source>
</evidence>
<evidence type="ECO:0000313" key="12">
    <source>
        <dbReference type="Proteomes" id="UP000887567"/>
    </source>
</evidence>
<keyword evidence="12" id="KW-1185">Reference proteome</keyword>
<dbReference type="SMART" id="SM01381">
    <property type="entry name" value="7TM_GPCR_Srsx"/>
    <property type="match status" value="1"/>
</dbReference>
<evidence type="ECO:0000256" key="1">
    <source>
        <dbReference type="ARBA" id="ARBA00004141"/>
    </source>
</evidence>
<dbReference type="PANTHER" id="PTHR45695">
    <property type="entry name" value="LEUCOKININ RECEPTOR-RELATED"/>
    <property type="match status" value="1"/>
</dbReference>
<keyword evidence="3 9" id="KW-1133">Transmembrane helix</keyword>
<dbReference type="AlphaFoldDB" id="A0A913WYN0"/>
<dbReference type="SUPFAM" id="SSF81321">
    <property type="entry name" value="Family A G protein-coupled receptor-like"/>
    <property type="match status" value="1"/>
</dbReference>
<dbReference type="GeneID" id="110235067"/>
<sequence>MDQGNLNNLTNTSSVASDNNGAIISVIYSVLYSIIVIIGIIGNVLVISVVKRKPSMRTTTNLLLANLSFADLLTIIWSIPVEIIERYGLPKTSFGWFLCRFLSIGGLIVITLIVSILLMTVVAVERYNAMVLPFHRKRRLKKKKIIYVAIPTWLAALLCSLPVFIYTEHDTTTESCTLDWNENQAIGYYIFLFVFLFILPLFIIYYCYFSIVVELNRRQRRNESNQNHQADFSAKRRVICTLVCVSVIFTISFGIFAFEKMFYELGLVPINNAFSQLSFLFVYLPSASNPIIYVFQSSNYRNAFKEMASELHMSRHSLHVKPHRSSSKHHETIM</sequence>
<proteinExistence type="inferred from homology"/>
<protein>
    <recommendedName>
        <fullName evidence="10">G-protein coupled receptors family 1 profile domain-containing protein</fullName>
    </recommendedName>
</protein>
<feature type="domain" description="G-protein coupled receptors family 1 profile" evidence="10">
    <location>
        <begin position="42"/>
        <end position="293"/>
    </location>
</feature>
<feature type="transmembrane region" description="Helical" evidence="9">
    <location>
        <begin position="101"/>
        <end position="124"/>
    </location>
</feature>
<dbReference type="OMA" id="PPWINEN"/>
<dbReference type="PROSITE" id="PS00237">
    <property type="entry name" value="G_PROTEIN_RECEP_F1_1"/>
    <property type="match status" value="1"/>
</dbReference>
<feature type="transmembrane region" description="Helical" evidence="9">
    <location>
        <begin position="145"/>
        <end position="166"/>
    </location>
</feature>
<feature type="transmembrane region" description="Helical" evidence="9">
    <location>
        <begin position="238"/>
        <end position="257"/>
    </location>
</feature>
<dbReference type="PROSITE" id="PS50262">
    <property type="entry name" value="G_PROTEIN_RECEP_F1_2"/>
    <property type="match status" value="1"/>
</dbReference>
<keyword evidence="5 9" id="KW-0472">Membrane</keyword>
<evidence type="ECO:0000313" key="11">
    <source>
        <dbReference type="EnsemblMetazoa" id="XP_020896153.1"/>
    </source>
</evidence>
<evidence type="ECO:0000256" key="5">
    <source>
        <dbReference type="ARBA" id="ARBA00023136"/>
    </source>
</evidence>
<name>A0A913WYN0_EXADI</name>
<evidence type="ECO:0000256" key="9">
    <source>
        <dbReference type="SAM" id="Phobius"/>
    </source>
</evidence>
<accession>A0A913WYN0</accession>
<dbReference type="RefSeq" id="XP_020896153.1">
    <property type="nucleotide sequence ID" value="XM_021040494.2"/>
</dbReference>
<dbReference type="InterPro" id="IPR017452">
    <property type="entry name" value="GPCR_Rhodpsn_7TM"/>
</dbReference>
<dbReference type="GO" id="GO:0005886">
    <property type="term" value="C:plasma membrane"/>
    <property type="evidence" value="ECO:0007669"/>
    <property type="project" value="TreeGrafter"/>
</dbReference>
<feature type="transmembrane region" description="Helical" evidence="9">
    <location>
        <begin position="277"/>
        <end position="295"/>
    </location>
</feature>
<keyword evidence="6 8" id="KW-0675">Receptor</keyword>
<evidence type="ECO:0000256" key="4">
    <source>
        <dbReference type="ARBA" id="ARBA00023040"/>
    </source>
</evidence>
<keyword evidence="4 8" id="KW-0297">G-protein coupled receptor</keyword>
<keyword evidence="7 8" id="KW-0807">Transducer</keyword>
<comment type="subcellular location">
    <subcellularLocation>
        <location evidence="1">Membrane</location>
        <topology evidence="1">Multi-pass membrane protein</topology>
    </subcellularLocation>
</comment>
<dbReference type="PANTHER" id="PTHR45695:SF9">
    <property type="entry name" value="LEUCOKININ RECEPTOR"/>
    <property type="match status" value="1"/>
</dbReference>
<dbReference type="CDD" id="cd00637">
    <property type="entry name" value="7tm_classA_rhodopsin-like"/>
    <property type="match status" value="1"/>
</dbReference>